<keyword evidence="3 6" id="KW-0418">Kinase</keyword>
<dbReference type="Gene3D" id="1.10.510.10">
    <property type="entry name" value="Transferase(Phosphotransferase) domain 1"/>
    <property type="match status" value="2"/>
</dbReference>
<dbReference type="EMBL" id="WTPW01000255">
    <property type="protein sequence ID" value="KAF0529915.1"/>
    <property type="molecule type" value="Genomic_DNA"/>
</dbReference>
<proteinExistence type="predicted"/>
<dbReference type="PANTHER" id="PTHR44329:SF288">
    <property type="entry name" value="MITOGEN-ACTIVATED PROTEIN KINASE KINASE KINASE 20"/>
    <property type="match status" value="1"/>
</dbReference>
<evidence type="ECO:0000256" key="4">
    <source>
        <dbReference type="ARBA" id="ARBA00022840"/>
    </source>
</evidence>
<evidence type="ECO:0000313" key="6">
    <source>
        <dbReference type="EMBL" id="KAF0529915.1"/>
    </source>
</evidence>
<comment type="caution">
    <text evidence="6">The sequence shown here is derived from an EMBL/GenBank/DDBJ whole genome shotgun (WGS) entry which is preliminary data.</text>
</comment>
<sequence>MLRNNRTLYSKSKDLIEEPIFYVFRPSGSQPSENIKKNEPHPLPNFTIENWVTDNHNEIGISIWFGDSPNCSCPRRSNPNYPQEYRPQNGQGGDPLVCKICDLKCDTTYWCRNCDIKKLKRQFRYWTSGNQLLDEFVQRTQLDSRSYHEYFEWIEPVRLRNIVHIADGGHGSVYKAEWVDGIRVIHPKKGQTRTKSIVALKIISCGDDIEILTEISRLYRVRNDVSDNNYGPKIYGFTKHVELRKYALVMQYFENGSLRTYLQKHKEIRWIHLAYLASSISKGTPDCWVQLMKRCWDSDPEKRPTASELEDLFTEWVYVYGRTSEFRRKCKEADEYRANHPRVNPKKRHSGATYASSFIQWPIFTNREIDTASSTSVISAEELKIDINAFGSYKY</sequence>
<dbReference type="Proteomes" id="UP000439903">
    <property type="component" value="Unassembled WGS sequence"/>
</dbReference>
<dbReference type="PANTHER" id="PTHR44329">
    <property type="entry name" value="SERINE/THREONINE-PROTEIN KINASE TNNI3K-RELATED"/>
    <property type="match status" value="1"/>
</dbReference>
<reference evidence="6 7" key="1">
    <citation type="journal article" date="2019" name="Environ. Microbiol.">
        <title>At the nexus of three kingdoms: the genome of the mycorrhizal fungus Gigaspora margarita provides insights into plant, endobacterial and fungal interactions.</title>
        <authorList>
            <person name="Venice F."/>
            <person name="Ghignone S."/>
            <person name="Salvioli di Fossalunga A."/>
            <person name="Amselem J."/>
            <person name="Novero M."/>
            <person name="Xianan X."/>
            <person name="Sedzielewska Toro K."/>
            <person name="Morin E."/>
            <person name="Lipzen A."/>
            <person name="Grigoriev I.V."/>
            <person name="Henrissat B."/>
            <person name="Martin F.M."/>
            <person name="Bonfante P."/>
        </authorList>
    </citation>
    <scope>NUCLEOTIDE SEQUENCE [LARGE SCALE GENOMIC DNA]</scope>
    <source>
        <strain evidence="6 7">BEG34</strain>
    </source>
</reference>
<dbReference type="AlphaFoldDB" id="A0A8H4EPQ7"/>
<protein>
    <submittedName>
        <fullName evidence="6">Serine/threonine protein kinase</fullName>
    </submittedName>
</protein>
<evidence type="ECO:0000259" key="5">
    <source>
        <dbReference type="PROSITE" id="PS50011"/>
    </source>
</evidence>
<feature type="domain" description="Protein kinase" evidence="5">
    <location>
        <begin position="159"/>
        <end position="395"/>
    </location>
</feature>
<keyword evidence="1" id="KW-0808">Transferase</keyword>
<evidence type="ECO:0000313" key="7">
    <source>
        <dbReference type="Proteomes" id="UP000439903"/>
    </source>
</evidence>
<dbReference type="Pfam" id="PF07714">
    <property type="entry name" value="PK_Tyr_Ser-Thr"/>
    <property type="match status" value="1"/>
</dbReference>
<keyword evidence="2" id="KW-0547">Nucleotide-binding</keyword>
<evidence type="ECO:0000256" key="1">
    <source>
        <dbReference type="ARBA" id="ARBA00022679"/>
    </source>
</evidence>
<dbReference type="SUPFAM" id="SSF56112">
    <property type="entry name" value="Protein kinase-like (PK-like)"/>
    <property type="match status" value="1"/>
</dbReference>
<keyword evidence="6" id="KW-0723">Serine/threonine-protein kinase</keyword>
<keyword evidence="4" id="KW-0067">ATP-binding</keyword>
<dbReference type="GO" id="GO:0004674">
    <property type="term" value="F:protein serine/threonine kinase activity"/>
    <property type="evidence" value="ECO:0007669"/>
    <property type="project" value="UniProtKB-KW"/>
</dbReference>
<dbReference type="GO" id="GO:0005524">
    <property type="term" value="F:ATP binding"/>
    <property type="evidence" value="ECO:0007669"/>
    <property type="project" value="UniProtKB-KW"/>
</dbReference>
<dbReference type="OrthoDB" id="2303587at2759"/>
<evidence type="ECO:0000256" key="2">
    <source>
        <dbReference type="ARBA" id="ARBA00022741"/>
    </source>
</evidence>
<organism evidence="6 7">
    <name type="scientific">Gigaspora margarita</name>
    <dbReference type="NCBI Taxonomy" id="4874"/>
    <lineage>
        <taxon>Eukaryota</taxon>
        <taxon>Fungi</taxon>
        <taxon>Fungi incertae sedis</taxon>
        <taxon>Mucoromycota</taxon>
        <taxon>Glomeromycotina</taxon>
        <taxon>Glomeromycetes</taxon>
        <taxon>Diversisporales</taxon>
        <taxon>Gigasporaceae</taxon>
        <taxon>Gigaspora</taxon>
    </lineage>
</organism>
<gene>
    <name evidence="6" type="ORF">F8M41_012530</name>
</gene>
<accession>A0A8H4EPQ7</accession>
<dbReference type="PROSITE" id="PS50011">
    <property type="entry name" value="PROTEIN_KINASE_DOM"/>
    <property type="match status" value="1"/>
</dbReference>
<dbReference type="InterPro" id="IPR001245">
    <property type="entry name" value="Ser-Thr/Tyr_kinase_cat_dom"/>
</dbReference>
<dbReference type="InterPro" id="IPR051681">
    <property type="entry name" value="Ser/Thr_Kinases-Pseudokinases"/>
</dbReference>
<name>A0A8H4EPQ7_GIGMA</name>
<dbReference type="InterPro" id="IPR000719">
    <property type="entry name" value="Prot_kinase_dom"/>
</dbReference>
<evidence type="ECO:0000256" key="3">
    <source>
        <dbReference type="ARBA" id="ARBA00022777"/>
    </source>
</evidence>
<keyword evidence="7" id="KW-1185">Reference proteome</keyword>
<dbReference type="InterPro" id="IPR011009">
    <property type="entry name" value="Kinase-like_dom_sf"/>
</dbReference>